<feature type="signal peptide" evidence="1">
    <location>
        <begin position="1"/>
        <end position="30"/>
    </location>
</feature>
<proteinExistence type="predicted"/>
<dbReference type="PATRIC" id="fig|1367847.3.peg.261"/>
<keyword evidence="1" id="KW-0732">Signal</keyword>
<dbReference type="eggNOG" id="COG4246">
    <property type="taxonomic scope" value="Bacteria"/>
</dbReference>
<dbReference type="EMBL" id="CP006650">
    <property type="protein sequence ID" value="AGT07432.1"/>
    <property type="molecule type" value="Genomic_DNA"/>
</dbReference>
<dbReference type="HOGENOM" id="CLU_059147_0_0_5"/>
<dbReference type="Pfam" id="PF13449">
    <property type="entry name" value="Phytase-like"/>
    <property type="match status" value="1"/>
</dbReference>
<dbReference type="InterPro" id="IPR014567">
    <property type="entry name" value="UCP031900"/>
</dbReference>
<dbReference type="SUPFAM" id="SSF63829">
    <property type="entry name" value="Calcium-dependent phosphotriesterase"/>
    <property type="match status" value="1"/>
</dbReference>
<evidence type="ECO:0000256" key="1">
    <source>
        <dbReference type="SAM" id="SignalP"/>
    </source>
</evidence>
<dbReference type="Proteomes" id="UP000015480">
    <property type="component" value="Chromosome"/>
</dbReference>
<accession>S5XQT7</accession>
<reference evidence="3 4" key="1">
    <citation type="journal article" date="2014" name="BMC Genomics">
        <title>Architecture and functions of a multipartite genome of the methylotrophic bacterium Paracoccus aminophilus JCM 7686, containing primary and secondary chromids.</title>
        <authorList>
            <person name="Dziewit L."/>
            <person name="Czarnecki J."/>
            <person name="Wibberg D."/>
            <person name="Radlinska M."/>
            <person name="Mrozek P."/>
            <person name="Szymczak M."/>
            <person name="Schluter A."/>
            <person name="Puhler A."/>
            <person name="Bartosik D."/>
        </authorList>
    </citation>
    <scope>NUCLEOTIDE SEQUENCE [LARGE SCALE GENOMIC DNA]</scope>
    <source>
        <strain evidence="3">JCM 7686</strain>
    </source>
</reference>
<gene>
    <name evidence="3" type="ORF">JCM7686_0323</name>
</gene>
<organism evidence="3 4">
    <name type="scientific">Paracoccus aminophilus JCM 7686</name>
    <dbReference type="NCBI Taxonomy" id="1367847"/>
    <lineage>
        <taxon>Bacteria</taxon>
        <taxon>Pseudomonadati</taxon>
        <taxon>Pseudomonadota</taxon>
        <taxon>Alphaproteobacteria</taxon>
        <taxon>Rhodobacterales</taxon>
        <taxon>Paracoccaceae</taxon>
        <taxon>Paracoccus</taxon>
    </lineage>
</organism>
<name>S5XQT7_PARAH</name>
<dbReference type="PIRSF" id="PIRSF031900">
    <property type="entry name" value="UCP031900"/>
    <property type="match status" value="1"/>
</dbReference>
<protein>
    <recommendedName>
        <fullName evidence="2">Phytase-like domain-containing protein</fullName>
    </recommendedName>
</protein>
<dbReference type="RefSeq" id="WP_020949072.1">
    <property type="nucleotide sequence ID" value="NC_022041.1"/>
</dbReference>
<evidence type="ECO:0000313" key="4">
    <source>
        <dbReference type="Proteomes" id="UP000015480"/>
    </source>
</evidence>
<keyword evidence="4" id="KW-1185">Reference proteome</keyword>
<dbReference type="InterPro" id="IPR027372">
    <property type="entry name" value="Phytase-like_dom"/>
</dbReference>
<evidence type="ECO:0000313" key="3">
    <source>
        <dbReference type="EMBL" id="AGT07432.1"/>
    </source>
</evidence>
<feature type="chain" id="PRO_5004544281" description="Phytase-like domain-containing protein" evidence="1">
    <location>
        <begin position="31"/>
        <end position="314"/>
    </location>
</feature>
<dbReference type="STRING" id="1367847.JCM7686_0323"/>
<dbReference type="KEGG" id="pami:JCM7686_0323"/>
<dbReference type="AlphaFoldDB" id="S5XQT7"/>
<dbReference type="OrthoDB" id="9798693at2"/>
<sequence length="314" mass="35168">MSGHSRRTLTGRFSVLIAFCVAAAALLTAAATYTVNARGEISNKAEYIGTYVWHEDAPDFGGYSGIELTEDGRSFMALSDRATLRWGEIERDAEGRISGMVSKGMSRLHDSQGRPLPPGHLGDSEGIAIDSEGRIYVSFEGLVRVARYDTPDAPAKVLKGPPEFKQMQRNSALESLAITPDGTLLTMPERSGALDRPFPVWRWRKGVWDQPFSVSRNGNWLPVGSDIGPDGKFYLLERDFKGLLGFLSRVRRFDLTDAGLVNEEILLQSYPMQYDNLEGIAVWKDDQGIRLTMISDDNFYFLQRTELVEYRIRD</sequence>
<evidence type="ECO:0000259" key="2">
    <source>
        <dbReference type="Pfam" id="PF13449"/>
    </source>
</evidence>
<feature type="domain" description="Phytase-like" evidence="2">
    <location>
        <begin position="59"/>
        <end position="299"/>
    </location>
</feature>